<dbReference type="PANTHER" id="PTHR36447:SF2">
    <property type="entry name" value="BETA-GALACTOSIDASE YESZ"/>
    <property type="match status" value="1"/>
</dbReference>
<keyword evidence="6 11" id="KW-0862">Zinc</keyword>
<accession>A0A926HXX2</accession>
<name>A0A926HXX2_9FIRM</name>
<evidence type="ECO:0000256" key="4">
    <source>
        <dbReference type="ARBA" id="ARBA00022723"/>
    </source>
</evidence>
<feature type="binding site" evidence="11">
    <location>
        <position position="162"/>
    </location>
    <ligand>
        <name>Zn(2+)</name>
        <dbReference type="ChEBI" id="CHEBI:29105"/>
    </ligand>
</feature>
<feature type="binding site" evidence="10">
    <location>
        <position position="151"/>
    </location>
    <ligand>
        <name>substrate</name>
    </ligand>
</feature>
<dbReference type="GO" id="GO:0006012">
    <property type="term" value="P:galactose metabolic process"/>
    <property type="evidence" value="ECO:0007669"/>
    <property type="project" value="InterPro"/>
</dbReference>
<evidence type="ECO:0000256" key="7">
    <source>
        <dbReference type="ARBA" id="ARBA00023295"/>
    </source>
</evidence>
<gene>
    <name evidence="15" type="ORF">H8730_11855</name>
</gene>
<proteinExistence type="inferred from homology"/>
<evidence type="ECO:0000313" key="15">
    <source>
        <dbReference type="EMBL" id="MBC8544232.1"/>
    </source>
</evidence>
<dbReference type="InterPro" id="IPR013529">
    <property type="entry name" value="Glyco_hydro_42_N"/>
</dbReference>
<dbReference type="PIRSF" id="PIRSF001084">
    <property type="entry name" value="B-galactosidase"/>
    <property type="match status" value="1"/>
</dbReference>
<evidence type="ECO:0000256" key="1">
    <source>
        <dbReference type="ARBA" id="ARBA00001412"/>
    </source>
</evidence>
<evidence type="ECO:0000256" key="3">
    <source>
        <dbReference type="ARBA" id="ARBA00012756"/>
    </source>
</evidence>
<evidence type="ECO:0000313" key="16">
    <source>
        <dbReference type="Proteomes" id="UP000657006"/>
    </source>
</evidence>
<dbReference type="Gene3D" id="2.60.40.1180">
    <property type="entry name" value="Golgi alpha-mannosidase II"/>
    <property type="match status" value="1"/>
</dbReference>
<dbReference type="GO" id="GO:0004565">
    <property type="term" value="F:beta-galactosidase activity"/>
    <property type="evidence" value="ECO:0007669"/>
    <property type="project" value="UniProtKB-EC"/>
</dbReference>
<protein>
    <recommendedName>
        <fullName evidence="3 8">Beta-galactosidase</fullName>
        <shortName evidence="8">Beta-gal</shortName>
        <ecNumber evidence="3 8">3.2.1.23</ecNumber>
    </recommendedName>
</protein>
<keyword evidence="4 11" id="KW-0479">Metal-binding</keyword>
<dbReference type="Gene3D" id="3.40.50.880">
    <property type="match status" value="1"/>
</dbReference>
<reference evidence="15" key="1">
    <citation type="submission" date="2020-08" db="EMBL/GenBank/DDBJ databases">
        <title>Genome public.</title>
        <authorList>
            <person name="Liu C."/>
            <person name="Sun Q."/>
        </authorList>
    </citation>
    <scope>NUCLEOTIDE SEQUENCE</scope>
    <source>
        <strain evidence="15">NSJ-32</strain>
    </source>
</reference>
<dbReference type="SUPFAM" id="SSF52317">
    <property type="entry name" value="Class I glutamine amidotransferase-like"/>
    <property type="match status" value="1"/>
</dbReference>
<dbReference type="InterPro" id="IPR029062">
    <property type="entry name" value="Class_I_gatase-like"/>
</dbReference>
<keyword evidence="7 8" id="KW-0326">Glycosidase</keyword>
<feature type="binding site" evidence="11">
    <location>
        <position position="165"/>
    </location>
    <ligand>
        <name>Zn(2+)</name>
        <dbReference type="ChEBI" id="CHEBI:29105"/>
    </ligand>
</feature>
<dbReference type="EMBL" id="JACRSQ010000018">
    <property type="protein sequence ID" value="MBC8544232.1"/>
    <property type="molecule type" value="Genomic_DNA"/>
</dbReference>
<evidence type="ECO:0000256" key="6">
    <source>
        <dbReference type="ARBA" id="ARBA00022833"/>
    </source>
</evidence>
<evidence type="ECO:0000259" key="12">
    <source>
        <dbReference type="Pfam" id="PF02449"/>
    </source>
</evidence>
<evidence type="ECO:0000256" key="11">
    <source>
        <dbReference type="PIRSR" id="PIRSR001084-3"/>
    </source>
</evidence>
<dbReference type="GO" id="GO:0009341">
    <property type="term" value="C:beta-galactosidase complex"/>
    <property type="evidence" value="ECO:0007669"/>
    <property type="project" value="InterPro"/>
</dbReference>
<feature type="domain" description="Beta-galactosidase C-terminal" evidence="14">
    <location>
        <begin position="611"/>
        <end position="661"/>
    </location>
</feature>
<feature type="active site" description="Nucleophile" evidence="9">
    <location>
        <position position="300"/>
    </location>
</feature>
<dbReference type="RefSeq" id="WP_177717204.1">
    <property type="nucleotide sequence ID" value="NZ_JACRSQ010000018.1"/>
</dbReference>
<sequence>MKDKNGNVQPPYLGAAYYPEDWPEEEMDYDISMMKKAGITVARIGEFAWHKMEPEPGTYDFAWLHKIVDTLGEAGIAVVMGTPTATPPRWLIKLYPDVVTQNADGVKTNHGGRRHCCSNNPEYRKYSAAIVEQMAKEFGDDPTIIGWQIDNEIYASGDGCFCPHCQKAFHEKLEQKYGTIDHLNRSWNLNLFSQWYDAFEEIPAPCHAWHNPHLMLEWRIKQNESHVDFVRMQAEILHAYVHVPVGTDTMPFNGMDYRDMTEALDIVQFNHYNVPDNLYCSALWFDYLRTLKEHPFWNTETATCWNGSTAIGQSIKPEGYNRVNSWMPIALGGEANMYWIWRTHWAGHELVHGSVLDSTGRPMHIFGEVQDVADSYAKTADFIRETRVATEVAFHFTSLNWNMFSTQSVVSDLSYMDTLNQSFYKPVIDSGLRPDVIDAAQDLSAYKVLFSPLMMTLEEKGLETRIRQWVQDGGVWVVGPLSDIRNSYGARYTHEYFGFLEKLTGARWMYGIPDREGRVAVQWNDGDAFHGDKWYDVFDESPENTLAVYTEGHSAFIGKSAIISRTVGKGRVIIVGTIPSYDDMKRIVAMSCDLAGVEHGRSEGSVMVSPRRGSRNGLILIEYANAPGAYELSREMKNLLTGATCSGRLELAPYEIAVLEELP</sequence>
<dbReference type="InterPro" id="IPR017853">
    <property type="entry name" value="GH"/>
</dbReference>
<keyword evidence="16" id="KW-1185">Reference proteome</keyword>
<dbReference type="InterPro" id="IPR013738">
    <property type="entry name" value="Beta_galactosidase_Trimer"/>
</dbReference>
<dbReference type="Pfam" id="PF02449">
    <property type="entry name" value="Glyco_hydro_42"/>
    <property type="match status" value="1"/>
</dbReference>
<dbReference type="GO" id="GO:0046872">
    <property type="term" value="F:metal ion binding"/>
    <property type="evidence" value="ECO:0007669"/>
    <property type="project" value="UniProtKB-KW"/>
</dbReference>
<evidence type="ECO:0000256" key="2">
    <source>
        <dbReference type="ARBA" id="ARBA00005940"/>
    </source>
</evidence>
<organism evidence="15 16">
    <name type="scientific">Bianquea renquensis</name>
    <dbReference type="NCBI Taxonomy" id="2763661"/>
    <lineage>
        <taxon>Bacteria</taxon>
        <taxon>Bacillati</taxon>
        <taxon>Bacillota</taxon>
        <taxon>Clostridia</taxon>
        <taxon>Eubacteriales</taxon>
        <taxon>Bianqueaceae</taxon>
        <taxon>Bianquea</taxon>
    </lineage>
</organism>
<dbReference type="Proteomes" id="UP000657006">
    <property type="component" value="Unassembled WGS sequence"/>
</dbReference>
<feature type="binding site" evidence="10">
    <location>
        <position position="113"/>
    </location>
    <ligand>
        <name>substrate</name>
    </ligand>
</feature>
<keyword evidence="5 8" id="KW-0378">Hydrolase</keyword>
<dbReference type="EC" id="3.2.1.23" evidence="3 8"/>
<dbReference type="PANTHER" id="PTHR36447">
    <property type="entry name" value="BETA-GALACTOSIDASE GANA"/>
    <property type="match status" value="1"/>
</dbReference>
<feature type="domain" description="Beta-galactosidase trimerisation" evidence="13">
    <location>
        <begin position="391"/>
        <end position="590"/>
    </location>
</feature>
<evidence type="ECO:0000256" key="9">
    <source>
        <dbReference type="PIRSR" id="PIRSR001084-1"/>
    </source>
</evidence>
<feature type="active site" description="Proton donor" evidence="9">
    <location>
        <position position="152"/>
    </location>
</feature>
<dbReference type="Pfam" id="PF08533">
    <property type="entry name" value="Glyco_hydro_42C"/>
    <property type="match status" value="1"/>
</dbReference>
<dbReference type="InterPro" id="IPR013780">
    <property type="entry name" value="Glyco_hydro_b"/>
</dbReference>
<feature type="binding site" evidence="11">
    <location>
        <position position="160"/>
    </location>
    <ligand>
        <name>Zn(2+)</name>
        <dbReference type="ChEBI" id="CHEBI:29105"/>
    </ligand>
</feature>
<evidence type="ECO:0000259" key="14">
    <source>
        <dbReference type="Pfam" id="PF08533"/>
    </source>
</evidence>
<dbReference type="Pfam" id="PF08532">
    <property type="entry name" value="Glyco_hydro_42M"/>
    <property type="match status" value="1"/>
</dbReference>
<dbReference type="InterPro" id="IPR003476">
    <property type="entry name" value="Glyco_hydro_42"/>
</dbReference>
<dbReference type="SUPFAM" id="SSF51445">
    <property type="entry name" value="(Trans)glycosidases"/>
    <property type="match status" value="1"/>
</dbReference>
<evidence type="ECO:0000256" key="8">
    <source>
        <dbReference type="PIRNR" id="PIRNR001084"/>
    </source>
</evidence>
<evidence type="ECO:0000259" key="13">
    <source>
        <dbReference type="Pfam" id="PF08532"/>
    </source>
</evidence>
<comment type="caution">
    <text evidence="15">The sequence shown here is derived from an EMBL/GenBank/DDBJ whole genome shotgun (WGS) entry which is preliminary data.</text>
</comment>
<dbReference type="CDD" id="cd03143">
    <property type="entry name" value="A4_beta-galactosidase_middle_domain"/>
    <property type="match status" value="1"/>
</dbReference>
<comment type="catalytic activity">
    <reaction evidence="1 8">
        <text>Hydrolysis of terminal non-reducing beta-D-galactose residues in beta-D-galactosides.</text>
        <dbReference type="EC" id="3.2.1.23"/>
    </reaction>
</comment>
<feature type="binding site" evidence="11">
    <location>
        <position position="117"/>
    </location>
    <ligand>
        <name>Zn(2+)</name>
        <dbReference type="ChEBI" id="CHEBI:29105"/>
    </ligand>
</feature>
<dbReference type="InterPro" id="IPR013739">
    <property type="entry name" value="Beta_galactosidase_C"/>
</dbReference>
<dbReference type="AlphaFoldDB" id="A0A926HXX2"/>
<feature type="domain" description="Glycoside hydrolase family 42 N-terminal" evidence="12">
    <location>
        <begin position="17"/>
        <end position="375"/>
    </location>
</feature>
<evidence type="ECO:0000256" key="10">
    <source>
        <dbReference type="PIRSR" id="PIRSR001084-2"/>
    </source>
</evidence>
<dbReference type="Gene3D" id="3.20.20.80">
    <property type="entry name" value="Glycosidases"/>
    <property type="match status" value="1"/>
</dbReference>
<evidence type="ECO:0000256" key="5">
    <source>
        <dbReference type="ARBA" id="ARBA00022801"/>
    </source>
</evidence>
<comment type="similarity">
    <text evidence="2 8">Belongs to the glycosyl hydrolase 42 family.</text>
</comment>